<dbReference type="SUPFAM" id="SSF52540">
    <property type="entry name" value="P-loop containing nucleoside triphosphate hydrolases"/>
    <property type="match status" value="1"/>
</dbReference>
<keyword evidence="3" id="KW-0067">ATP-binding</keyword>
<dbReference type="PROSITE" id="PS50893">
    <property type="entry name" value="ABC_TRANSPORTER_2"/>
    <property type="match status" value="1"/>
</dbReference>
<dbReference type="GO" id="GO:0043190">
    <property type="term" value="C:ATP-binding cassette (ABC) transporter complex"/>
    <property type="evidence" value="ECO:0007669"/>
    <property type="project" value="TreeGrafter"/>
</dbReference>
<dbReference type="AlphaFoldDB" id="A0A8J8GAJ1"/>
<evidence type="ECO:0000259" key="4">
    <source>
        <dbReference type="PROSITE" id="PS50893"/>
    </source>
</evidence>
<keyword evidence="2" id="KW-0547">Nucleotide-binding</keyword>
<protein>
    <submittedName>
        <fullName evidence="5">ABC-type multidrug transport system ATPase subunit</fullName>
    </submittedName>
</protein>
<keyword evidence="6" id="KW-1185">Reference proteome</keyword>
<dbReference type="Pfam" id="PF00005">
    <property type="entry name" value="ABC_tran"/>
    <property type="match status" value="1"/>
</dbReference>
<evidence type="ECO:0000313" key="5">
    <source>
        <dbReference type="EMBL" id="NRS93012.1"/>
    </source>
</evidence>
<dbReference type="GO" id="GO:0016887">
    <property type="term" value="F:ATP hydrolysis activity"/>
    <property type="evidence" value="ECO:0007669"/>
    <property type="project" value="InterPro"/>
</dbReference>
<evidence type="ECO:0000313" key="6">
    <source>
        <dbReference type="Proteomes" id="UP000610746"/>
    </source>
</evidence>
<feature type="domain" description="ABC transporter" evidence="4">
    <location>
        <begin position="6"/>
        <end position="205"/>
    </location>
</feature>
<sequence>MMNSIIQFDEVSVKYGDVEIVSNFSAEIYKGESTVFSGVSGSGKSSLLNACLGFVPISAGEIIILNKKVNSENIHEIRKEIAWLPQELFFDIKNCRDLVQLPFQFEVNKKYQASEKDLQKMLADLLLPDHILEKKLSEISGGQKQRLLLASLLLMPKPILILDEPTSALDEISTESVLKIIKKQGKTLISASHDSVWNDNMDKIITI</sequence>
<dbReference type="SMART" id="SM00382">
    <property type="entry name" value="AAA"/>
    <property type="match status" value="1"/>
</dbReference>
<evidence type="ECO:0000256" key="2">
    <source>
        <dbReference type="ARBA" id="ARBA00022741"/>
    </source>
</evidence>
<evidence type="ECO:0000256" key="1">
    <source>
        <dbReference type="ARBA" id="ARBA00022448"/>
    </source>
</evidence>
<reference evidence="5" key="1">
    <citation type="submission" date="2020-05" db="EMBL/GenBank/DDBJ databases">
        <title>Genomic Encyclopedia of Type Strains, Phase IV (KMG-V): Genome sequencing to study the core and pangenomes of soil and plant-associated prokaryotes.</title>
        <authorList>
            <person name="Whitman W."/>
        </authorList>
    </citation>
    <scope>NUCLEOTIDE SEQUENCE</scope>
    <source>
        <strain evidence="5">16F</strain>
    </source>
</reference>
<gene>
    <name evidence="5" type="ORF">HNQ03_002097</name>
</gene>
<proteinExistence type="predicted"/>
<dbReference type="RefSeq" id="WP_173779597.1">
    <property type="nucleotide sequence ID" value="NZ_JABSNO010000015.1"/>
</dbReference>
<dbReference type="InterPro" id="IPR027417">
    <property type="entry name" value="P-loop_NTPase"/>
</dbReference>
<organism evidence="5 6">
    <name type="scientific">Frigoriflavimonas asaccharolytica</name>
    <dbReference type="NCBI Taxonomy" id="2735899"/>
    <lineage>
        <taxon>Bacteria</taxon>
        <taxon>Pseudomonadati</taxon>
        <taxon>Bacteroidota</taxon>
        <taxon>Flavobacteriia</taxon>
        <taxon>Flavobacteriales</taxon>
        <taxon>Weeksellaceae</taxon>
        <taxon>Frigoriflavimonas</taxon>
    </lineage>
</organism>
<dbReference type="InterPro" id="IPR017871">
    <property type="entry name" value="ABC_transporter-like_CS"/>
</dbReference>
<dbReference type="GO" id="GO:0005524">
    <property type="term" value="F:ATP binding"/>
    <property type="evidence" value="ECO:0007669"/>
    <property type="project" value="UniProtKB-KW"/>
</dbReference>
<dbReference type="Proteomes" id="UP000610746">
    <property type="component" value="Unassembled WGS sequence"/>
</dbReference>
<dbReference type="InterPro" id="IPR003439">
    <property type="entry name" value="ABC_transporter-like_ATP-bd"/>
</dbReference>
<evidence type="ECO:0000256" key="3">
    <source>
        <dbReference type="ARBA" id="ARBA00022840"/>
    </source>
</evidence>
<dbReference type="InterPro" id="IPR050095">
    <property type="entry name" value="ECF_ABC_transporter_ATP-bd"/>
</dbReference>
<dbReference type="EMBL" id="JABSNO010000015">
    <property type="protein sequence ID" value="NRS93012.1"/>
    <property type="molecule type" value="Genomic_DNA"/>
</dbReference>
<comment type="caution">
    <text evidence="5">The sequence shown here is derived from an EMBL/GenBank/DDBJ whole genome shotgun (WGS) entry which is preliminary data.</text>
</comment>
<dbReference type="GO" id="GO:0042626">
    <property type="term" value="F:ATPase-coupled transmembrane transporter activity"/>
    <property type="evidence" value="ECO:0007669"/>
    <property type="project" value="TreeGrafter"/>
</dbReference>
<name>A0A8J8GAJ1_9FLAO</name>
<accession>A0A8J8GAJ1</accession>
<keyword evidence="1" id="KW-0813">Transport</keyword>
<dbReference type="PANTHER" id="PTHR43553">
    <property type="entry name" value="HEAVY METAL TRANSPORTER"/>
    <property type="match status" value="1"/>
</dbReference>
<dbReference type="Gene3D" id="3.40.50.300">
    <property type="entry name" value="P-loop containing nucleotide triphosphate hydrolases"/>
    <property type="match status" value="1"/>
</dbReference>
<dbReference type="PROSITE" id="PS00211">
    <property type="entry name" value="ABC_TRANSPORTER_1"/>
    <property type="match status" value="1"/>
</dbReference>
<dbReference type="InterPro" id="IPR003593">
    <property type="entry name" value="AAA+_ATPase"/>
</dbReference>